<comment type="caution">
    <text evidence="9">The sequence shown here is derived from an EMBL/GenBank/DDBJ whole genome shotgun (WGS) entry which is preliminary data.</text>
</comment>
<keyword evidence="10" id="KW-1185">Reference proteome</keyword>
<dbReference type="Proteomes" id="UP000610558">
    <property type="component" value="Unassembled WGS sequence"/>
</dbReference>
<comment type="similarity">
    <text evidence="1">Belongs to the sigma-70 factor family. ECF subfamily.</text>
</comment>
<feature type="domain" description="RNA polymerase sigma factor 70 region 4 type 2" evidence="8">
    <location>
        <begin position="127"/>
        <end position="175"/>
    </location>
</feature>
<dbReference type="InterPro" id="IPR013324">
    <property type="entry name" value="RNA_pol_sigma_r3/r4-like"/>
</dbReference>
<organism evidence="9 10">
    <name type="scientific">Spongiibacter pelagi</name>
    <dbReference type="NCBI Taxonomy" id="2760804"/>
    <lineage>
        <taxon>Bacteria</taxon>
        <taxon>Pseudomonadati</taxon>
        <taxon>Pseudomonadota</taxon>
        <taxon>Gammaproteobacteria</taxon>
        <taxon>Cellvibrionales</taxon>
        <taxon>Spongiibacteraceae</taxon>
        <taxon>Spongiibacter</taxon>
    </lineage>
</organism>
<keyword evidence="2" id="KW-0805">Transcription regulation</keyword>
<keyword evidence="5" id="KW-0804">Transcription</keyword>
<feature type="compositionally biased region" description="Basic and acidic residues" evidence="6">
    <location>
        <begin position="208"/>
        <end position="217"/>
    </location>
</feature>
<dbReference type="RefSeq" id="WP_190765982.1">
    <property type="nucleotide sequence ID" value="NZ_JACXLD010000007.1"/>
</dbReference>
<dbReference type="Gene3D" id="1.10.1740.10">
    <property type="match status" value="1"/>
</dbReference>
<name>A0A927GXA2_9GAMM</name>
<evidence type="ECO:0000256" key="4">
    <source>
        <dbReference type="ARBA" id="ARBA00023125"/>
    </source>
</evidence>
<keyword evidence="4" id="KW-0238">DNA-binding</keyword>
<evidence type="ECO:0000256" key="2">
    <source>
        <dbReference type="ARBA" id="ARBA00023015"/>
    </source>
</evidence>
<dbReference type="Pfam" id="PF08281">
    <property type="entry name" value="Sigma70_r4_2"/>
    <property type="match status" value="1"/>
</dbReference>
<evidence type="ECO:0000313" key="10">
    <source>
        <dbReference type="Proteomes" id="UP000610558"/>
    </source>
</evidence>
<dbReference type="InterPro" id="IPR013249">
    <property type="entry name" value="RNA_pol_sigma70_r4_t2"/>
</dbReference>
<dbReference type="SUPFAM" id="SSF88659">
    <property type="entry name" value="Sigma3 and sigma4 domains of RNA polymerase sigma factors"/>
    <property type="match status" value="1"/>
</dbReference>
<evidence type="ECO:0000256" key="6">
    <source>
        <dbReference type="SAM" id="MobiDB-lite"/>
    </source>
</evidence>
<dbReference type="InterPro" id="IPR039425">
    <property type="entry name" value="RNA_pol_sigma-70-like"/>
</dbReference>
<feature type="region of interest" description="Disordered" evidence="6">
    <location>
        <begin position="183"/>
        <end position="217"/>
    </location>
</feature>
<dbReference type="InterPro" id="IPR007627">
    <property type="entry name" value="RNA_pol_sigma70_r2"/>
</dbReference>
<gene>
    <name evidence="9" type="ORF">IB286_12310</name>
</gene>
<dbReference type="EMBL" id="JACXLD010000007">
    <property type="protein sequence ID" value="MBD2859787.1"/>
    <property type="molecule type" value="Genomic_DNA"/>
</dbReference>
<dbReference type="Gene3D" id="1.10.10.10">
    <property type="entry name" value="Winged helix-like DNA-binding domain superfamily/Winged helix DNA-binding domain"/>
    <property type="match status" value="1"/>
</dbReference>
<dbReference type="InterPro" id="IPR014284">
    <property type="entry name" value="RNA_pol_sigma-70_dom"/>
</dbReference>
<evidence type="ECO:0000259" key="7">
    <source>
        <dbReference type="Pfam" id="PF04542"/>
    </source>
</evidence>
<dbReference type="AlphaFoldDB" id="A0A927GXA2"/>
<dbReference type="NCBIfam" id="TIGR02937">
    <property type="entry name" value="sigma70-ECF"/>
    <property type="match status" value="1"/>
</dbReference>
<dbReference type="GO" id="GO:0003677">
    <property type="term" value="F:DNA binding"/>
    <property type="evidence" value="ECO:0007669"/>
    <property type="project" value="UniProtKB-KW"/>
</dbReference>
<reference evidence="9" key="1">
    <citation type="submission" date="2020-09" db="EMBL/GenBank/DDBJ databases">
        <authorList>
            <person name="Yoon J.-W."/>
        </authorList>
    </citation>
    <scope>NUCLEOTIDE SEQUENCE</scope>
    <source>
        <strain evidence="9">KMU-158</strain>
    </source>
</reference>
<evidence type="ECO:0000256" key="1">
    <source>
        <dbReference type="ARBA" id="ARBA00010641"/>
    </source>
</evidence>
<evidence type="ECO:0000259" key="8">
    <source>
        <dbReference type="Pfam" id="PF08281"/>
    </source>
</evidence>
<dbReference type="InterPro" id="IPR013325">
    <property type="entry name" value="RNA_pol_sigma_r2"/>
</dbReference>
<feature type="domain" description="RNA polymerase sigma-70 region 2" evidence="7">
    <location>
        <begin position="23"/>
        <end position="88"/>
    </location>
</feature>
<evidence type="ECO:0000313" key="9">
    <source>
        <dbReference type="EMBL" id="MBD2859787.1"/>
    </source>
</evidence>
<dbReference type="GO" id="GO:0006352">
    <property type="term" value="P:DNA-templated transcription initiation"/>
    <property type="evidence" value="ECO:0007669"/>
    <property type="project" value="InterPro"/>
</dbReference>
<dbReference type="GO" id="GO:0016987">
    <property type="term" value="F:sigma factor activity"/>
    <property type="evidence" value="ECO:0007669"/>
    <property type="project" value="UniProtKB-KW"/>
</dbReference>
<sequence length="217" mass="24439">MQSSDEHLMKAVARGDSRAFSELLSRHSRSVLNICYRIVQDRAEAEDLCQEVFESLWQQASSWQANAKLQTWLYRVASNAALNHRQRVQARQQLGVDEDVFENPGQDTFCETEQVSMSAEEPAYTALQFELGMLPENQRMALYFRYYQDLASRDIAEILGVSLKAVESLLARGRNLLKQQLAKTASVEPPVANKPPAASKPSVADKPPVADKKEPNR</sequence>
<dbReference type="PANTHER" id="PTHR43133:SF8">
    <property type="entry name" value="RNA POLYMERASE SIGMA FACTOR HI_1459-RELATED"/>
    <property type="match status" value="1"/>
</dbReference>
<evidence type="ECO:0000256" key="5">
    <source>
        <dbReference type="ARBA" id="ARBA00023163"/>
    </source>
</evidence>
<accession>A0A927GXA2</accession>
<evidence type="ECO:0000256" key="3">
    <source>
        <dbReference type="ARBA" id="ARBA00023082"/>
    </source>
</evidence>
<protein>
    <submittedName>
        <fullName evidence="9">Sigma-70 family RNA polymerase sigma factor</fullName>
    </submittedName>
</protein>
<dbReference type="CDD" id="cd06171">
    <property type="entry name" value="Sigma70_r4"/>
    <property type="match status" value="1"/>
</dbReference>
<dbReference type="Pfam" id="PF04542">
    <property type="entry name" value="Sigma70_r2"/>
    <property type="match status" value="1"/>
</dbReference>
<dbReference type="InterPro" id="IPR036388">
    <property type="entry name" value="WH-like_DNA-bd_sf"/>
</dbReference>
<dbReference type="PANTHER" id="PTHR43133">
    <property type="entry name" value="RNA POLYMERASE ECF-TYPE SIGMA FACTO"/>
    <property type="match status" value="1"/>
</dbReference>
<dbReference type="SUPFAM" id="SSF88946">
    <property type="entry name" value="Sigma2 domain of RNA polymerase sigma factors"/>
    <property type="match status" value="1"/>
</dbReference>
<keyword evidence="3" id="KW-0731">Sigma factor</keyword>
<proteinExistence type="inferred from homology"/>